<comment type="caution">
    <text evidence="2">The sequence shown here is derived from an EMBL/GenBank/DDBJ whole genome shotgun (WGS) entry which is preliminary data.</text>
</comment>
<reference evidence="2" key="1">
    <citation type="submission" date="2020-10" db="EMBL/GenBank/DDBJ databases">
        <authorList>
            <person name="Gilroy R."/>
        </authorList>
    </citation>
    <scope>NUCLEOTIDE SEQUENCE</scope>
    <source>
        <strain evidence="2">ChiGjej2B2-16831</strain>
    </source>
</reference>
<dbReference type="PIRSF" id="PIRSF033094">
    <property type="entry name" value="Pesterase_CT488"/>
    <property type="match status" value="1"/>
</dbReference>
<gene>
    <name evidence="2" type="ORF">IAD24_01740</name>
</gene>
<dbReference type="SUPFAM" id="SSF56300">
    <property type="entry name" value="Metallo-dependent phosphatases"/>
    <property type="match status" value="1"/>
</dbReference>
<protein>
    <submittedName>
        <fullName evidence="2">Metallophosphoesterase</fullName>
    </submittedName>
</protein>
<feature type="domain" description="Calcineurin-like phosphoesterase" evidence="1">
    <location>
        <begin position="1"/>
        <end position="198"/>
    </location>
</feature>
<reference evidence="2" key="2">
    <citation type="journal article" date="2021" name="PeerJ">
        <title>Extensive microbial diversity within the chicken gut microbiome revealed by metagenomics and culture.</title>
        <authorList>
            <person name="Gilroy R."/>
            <person name="Ravi A."/>
            <person name="Getino M."/>
            <person name="Pursley I."/>
            <person name="Horton D.L."/>
            <person name="Alikhan N.F."/>
            <person name="Baker D."/>
            <person name="Gharbi K."/>
            <person name="Hall N."/>
            <person name="Watson M."/>
            <person name="Adriaenssens E.M."/>
            <person name="Foster-Nyarko E."/>
            <person name="Jarju S."/>
            <person name="Secka A."/>
            <person name="Antonio M."/>
            <person name="Oren A."/>
            <person name="Chaudhuri R.R."/>
            <person name="La Ragione R."/>
            <person name="Hildebrand F."/>
            <person name="Pallen M.J."/>
        </authorList>
    </citation>
    <scope>NUCLEOTIDE SEQUENCE</scope>
    <source>
        <strain evidence="2">ChiGjej2B2-16831</strain>
    </source>
</reference>
<dbReference type="PANTHER" id="PTHR31302">
    <property type="entry name" value="TRANSMEMBRANE PROTEIN WITH METALLOPHOSPHOESTERASE DOMAIN-RELATED"/>
    <property type="match status" value="1"/>
</dbReference>
<dbReference type="InterPro" id="IPR029052">
    <property type="entry name" value="Metallo-depent_PP-like"/>
</dbReference>
<dbReference type="Proteomes" id="UP000824128">
    <property type="component" value="Unassembled WGS sequence"/>
</dbReference>
<evidence type="ECO:0000259" key="1">
    <source>
        <dbReference type="Pfam" id="PF00149"/>
    </source>
</evidence>
<dbReference type="PANTHER" id="PTHR31302:SF22">
    <property type="entry name" value="PHOSPHOESTERASE"/>
    <property type="match status" value="1"/>
</dbReference>
<name>A0A9D1N2C3_9FIRM</name>
<proteinExistence type="predicted"/>
<dbReference type="GO" id="GO:0016787">
    <property type="term" value="F:hydrolase activity"/>
    <property type="evidence" value="ECO:0007669"/>
    <property type="project" value="InterPro"/>
</dbReference>
<dbReference type="Pfam" id="PF00149">
    <property type="entry name" value="Metallophos"/>
    <property type="match status" value="1"/>
</dbReference>
<evidence type="ECO:0000313" key="3">
    <source>
        <dbReference type="Proteomes" id="UP000824128"/>
    </source>
</evidence>
<dbReference type="InterPro" id="IPR014578">
    <property type="entry name" value="Pesterase_CT488"/>
</dbReference>
<organism evidence="2 3">
    <name type="scientific">Candidatus Aphodomorpha intestinavium</name>
    <dbReference type="NCBI Taxonomy" id="2840672"/>
    <lineage>
        <taxon>Bacteria</taxon>
        <taxon>Bacillati</taxon>
        <taxon>Bacillota</taxon>
        <taxon>Clostridia</taxon>
        <taxon>Eubacteriales</taxon>
        <taxon>Candidatus Aphodomorpha</taxon>
    </lineage>
</organism>
<accession>A0A9D1N2C3</accession>
<evidence type="ECO:0000313" key="2">
    <source>
        <dbReference type="EMBL" id="HIU93857.1"/>
    </source>
</evidence>
<dbReference type="Gene3D" id="3.60.21.10">
    <property type="match status" value="1"/>
</dbReference>
<dbReference type="AlphaFoldDB" id="A0A9D1N2C3"/>
<sequence length="231" mass="25115">MRVFAIGDLHLSFGSGVDKPMDVFGEAWRDHPAHLARAWRAAVGEEDLVLIPGDISWALHLADAKPDLAFIGGLPGRKLLLRGNHDYWWTSLAQVRAALPPSAAALQNEAAAIGGFAIGGTRGWTLPGADGAQAEADARIYRRELLRLELSLSRMGPGRRIAMLHYPPLDRQCRDTEVTALLERYGVEIAVYAHLHGPAHRSAFNGVHNGVRYALVSSDYLGFSPLLLAEA</sequence>
<dbReference type="InterPro" id="IPR004843">
    <property type="entry name" value="Calcineurin-like_PHP"/>
</dbReference>
<dbReference type="InterPro" id="IPR051158">
    <property type="entry name" value="Metallophosphoesterase_sf"/>
</dbReference>
<dbReference type="EMBL" id="DVNZ01000057">
    <property type="protein sequence ID" value="HIU93857.1"/>
    <property type="molecule type" value="Genomic_DNA"/>
</dbReference>